<dbReference type="AlphaFoldDB" id="A0AAV7RZD3"/>
<organism evidence="5 6">
    <name type="scientific">Pleurodeles waltl</name>
    <name type="common">Iberian ribbed newt</name>
    <dbReference type="NCBI Taxonomy" id="8319"/>
    <lineage>
        <taxon>Eukaryota</taxon>
        <taxon>Metazoa</taxon>
        <taxon>Chordata</taxon>
        <taxon>Craniata</taxon>
        <taxon>Vertebrata</taxon>
        <taxon>Euteleostomi</taxon>
        <taxon>Amphibia</taxon>
        <taxon>Batrachia</taxon>
        <taxon>Caudata</taxon>
        <taxon>Salamandroidea</taxon>
        <taxon>Salamandridae</taxon>
        <taxon>Pleurodelinae</taxon>
        <taxon>Pleurodeles</taxon>
    </lineage>
</organism>
<dbReference type="GO" id="GO:0008474">
    <property type="term" value="F:palmitoyl-(protein) hydrolase activity"/>
    <property type="evidence" value="ECO:0007669"/>
    <property type="project" value="UniProtKB-EC"/>
</dbReference>
<accession>A0AAV7RZD3</accession>
<evidence type="ECO:0000256" key="3">
    <source>
        <dbReference type="ARBA" id="ARBA00022801"/>
    </source>
</evidence>
<evidence type="ECO:0000313" key="5">
    <source>
        <dbReference type="EMBL" id="KAJ1157644.1"/>
    </source>
</evidence>
<gene>
    <name evidence="5" type="ORF">NDU88_010349</name>
</gene>
<dbReference type="EC" id="3.1.2.22" evidence="2"/>
<dbReference type="SUPFAM" id="SSF53474">
    <property type="entry name" value="alpha/beta-Hydrolases"/>
    <property type="match status" value="1"/>
</dbReference>
<feature type="domain" description="Phospholipase/carboxylesterase/thioesterase" evidence="4">
    <location>
        <begin position="13"/>
        <end position="224"/>
    </location>
</feature>
<keyword evidence="3" id="KW-0378">Hydrolase</keyword>
<name>A0AAV7RZD3_PLEWA</name>
<dbReference type="InterPro" id="IPR029058">
    <property type="entry name" value="AB_hydrolase_fold"/>
</dbReference>
<dbReference type="Gene3D" id="3.40.50.1820">
    <property type="entry name" value="alpha/beta hydrolase"/>
    <property type="match status" value="1"/>
</dbReference>
<evidence type="ECO:0000256" key="1">
    <source>
        <dbReference type="ARBA" id="ARBA00006499"/>
    </source>
</evidence>
<dbReference type="Pfam" id="PF02230">
    <property type="entry name" value="Abhydrolase_2"/>
    <property type="match status" value="1"/>
</dbReference>
<dbReference type="InterPro" id="IPR003140">
    <property type="entry name" value="PLipase/COase/thioEstase"/>
</dbReference>
<evidence type="ECO:0000256" key="2">
    <source>
        <dbReference type="ARBA" id="ARBA00012423"/>
    </source>
</evidence>
<proteinExistence type="inferred from homology"/>
<comment type="similarity">
    <text evidence="1">Belongs to the AB hydrolase superfamily. AB hydrolase 2 family.</text>
</comment>
<sequence>MAHSAVLQRCFVPARRKHTASVIFLHGSGDTGSGIRSSIKQILNEDLSFPHIKVIFPTAPERPYTPMMGAQSNVWFDRYKISNVCPEHLESIESTCNMLNDLIEEEVNSGIPKNRIVLGGFSMGGAMAMHLAYRHHQTVAGVFALSSFLNKSSIVYQTLKNNPIRLPELYQCHGTSDELVMHSWGEETNHMLSSLGVPTSFHSIPNLYHELRKDELENLSSWILKKLTEGTDAENKD</sequence>
<evidence type="ECO:0000313" key="6">
    <source>
        <dbReference type="Proteomes" id="UP001066276"/>
    </source>
</evidence>
<keyword evidence="6" id="KW-1185">Reference proteome</keyword>
<dbReference type="PANTHER" id="PTHR10655:SF17">
    <property type="entry name" value="LYSOPHOSPHOLIPASE-LIKE PROTEIN 1"/>
    <property type="match status" value="1"/>
</dbReference>
<dbReference type="PANTHER" id="PTHR10655">
    <property type="entry name" value="LYSOPHOSPHOLIPASE-RELATED"/>
    <property type="match status" value="1"/>
</dbReference>
<dbReference type="EMBL" id="JANPWB010000009">
    <property type="protein sequence ID" value="KAJ1157644.1"/>
    <property type="molecule type" value="Genomic_DNA"/>
</dbReference>
<protein>
    <recommendedName>
        <fullName evidence="2">palmitoyl-protein hydrolase</fullName>
        <ecNumber evidence="2">3.1.2.22</ecNumber>
    </recommendedName>
</protein>
<comment type="caution">
    <text evidence="5">The sequence shown here is derived from an EMBL/GenBank/DDBJ whole genome shotgun (WGS) entry which is preliminary data.</text>
</comment>
<dbReference type="Proteomes" id="UP001066276">
    <property type="component" value="Chromosome 5"/>
</dbReference>
<evidence type="ECO:0000259" key="4">
    <source>
        <dbReference type="Pfam" id="PF02230"/>
    </source>
</evidence>
<dbReference type="InterPro" id="IPR050565">
    <property type="entry name" value="LYPA1-2/EST-like"/>
</dbReference>
<dbReference type="GO" id="GO:0005737">
    <property type="term" value="C:cytoplasm"/>
    <property type="evidence" value="ECO:0007669"/>
    <property type="project" value="TreeGrafter"/>
</dbReference>
<dbReference type="GO" id="GO:0052689">
    <property type="term" value="F:carboxylic ester hydrolase activity"/>
    <property type="evidence" value="ECO:0007669"/>
    <property type="project" value="TreeGrafter"/>
</dbReference>
<reference evidence="5" key="1">
    <citation type="journal article" date="2022" name="bioRxiv">
        <title>Sequencing and chromosome-scale assembly of the giantPleurodeles waltlgenome.</title>
        <authorList>
            <person name="Brown T."/>
            <person name="Elewa A."/>
            <person name="Iarovenko S."/>
            <person name="Subramanian E."/>
            <person name="Araus A.J."/>
            <person name="Petzold A."/>
            <person name="Susuki M."/>
            <person name="Suzuki K.-i.T."/>
            <person name="Hayashi T."/>
            <person name="Toyoda A."/>
            <person name="Oliveira C."/>
            <person name="Osipova E."/>
            <person name="Leigh N.D."/>
            <person name="Simon A."/>
            <person name="Yun M.H."/>
        </authorList>
    </citation>
    <scope>NUCLEOTIDE SEQUENCE</scope>
    <source>
        <strain evidence="5">20211129_DDA</strain>
        <tissue evidence="5">Liver</tissue>
    </source>
</reference>